<dbReference type="InterPro" id="IPR036513">
    <property type="entry name" value="STAS_dom_sf"/>
</dbReference>
<accession>A0A1F2P6H9</accession>
<dbReference type="InterPro" id="IPR002645">
    <property type="entry name" value="STAS_dom"/>
</dbReference>
<organism evidence="4 5">
    <name type="scientific">Candidatus Syntropharchaeum butanivorans</name>
    <dbReference type="NCBI Taxonomy" id="1839936"/>
    <lineage>
        <taxon>Archaea</taxon>
        <taxon>Methanobacteriati</taxon>
        <taxon>Methanobacteriota</taxon>
        <taxon>Stenosarchaea group</taxon>
        <taxon>Methanomicrobia</taxon>
        <taxon>Methanosarcinales</taxon>
        <taxon>ANME-2 cluster</taxon>
        <taxon>Candidatus Syntropharchaeum</taxon>
    </lineage>
</organism>
<dbReference type="SUPFAM" id="SSF52091">
    <property type="entry name" value="SpoIIaa-like"/>
    <property type="match status" value="1"/>
</dbReference>
<comment type="caution">
    <text evidence="4">The sequence shown here is derived from an EMBL/GenBank/DDBJ whole genome shotgun (WGS) entry which is preliminary data.</text>
</comment>
<dbReference type="Proteomes" id="UP000885936">
    <property type="component" value="Unassembled WGS sequence"/>
</dbReference>
<dbReference type="Gene3D" id="3.30.750.24">
    <property type="entry name" value="STAS domain"/>
    <property type="match status" value="1"/>
</dbReference>
<evidence type="ECO:0000313" key="5">
    <source>
        <dbReference type="Proteomes" id="UP000185779"/>
    </source>
</evidence>
<dbReference type="AlphaFoldDB" id="A0A1F2P6H9"/>
<dbReference type="PROSITE" id="PS50801">
    <property type="entry name" value="STAS"/>
    <property type="match status" value="1"/>
</dbReference>
<dbReference type="EMBL" id="DRIE01000104">
    <property type="protein sequence ID" value="HEC57438.1"/>
    <property type="molecule type" value="Genomic_DNA"/>
</dbReference>
<feature type="domain" description="STAS" evidence="2">
    <location>
        <begin position="155"/>
        <end position="266"/>
    </location>
</feature>
<dbReference type="InterPro" id="IPR051932">
    <property type="entry name" value="Bact_StressResp_Reg"/>
</dbReference>
<dbReference type="PANTHER" id="PTHR33745">
    <property type="entry name" value="RSBT ANTAGONIST PROTEIN RSBS-RELATED"/>
    <property type="match status" value="1"/>
</dbReference>
<keyword evidence="5" id="KW-1185">Reference proteome</keyword>
<gene>
    <name evidence="3" type="ORF">ENI32_06115</name>
    <name evidence="4" type="ORF">SBU_000038</name>
</gene>
<dbReference type="Pfam" id="PF01740">
    <property type="entry name" value="STAS"/>
    <property type="match status" value="1"/>
</dbReference>
<evidence type="ECO:0000256" key="1">
    <source>
        <dbReference type="ARBA" id="ARBA00022553"/>
    </source>
</evidence>
<reference evidence="4 5" key="1">
    <citation type="submission" date="2016-05" db="EMBL/GenBank/DDBJ databases">
        <title>Microbial consortia oxidize butane by reversing methanogenesis.</title>
        <authorList>
            <person name="Laso-Perez R."/>
            <person name="Richter M."/>
            <person name="Wegener G."/>
            <person name="Musat F."/>
        </authorList>
    </citation>
    <scope>NUCLEOTIDE SEQUENCE [LARGE SCALE GENOMIC DNA]</scope>
    <source>
        <strain evidence="4">BOX1</strain>
    </source>
</reference>
<dbReference type="PANTHER" id="PTHR33745:SF3">
    <property type="entry name" value="RSBT CO-ANTAGONIST PROTEIN RSBRC"/>
    <property type="match status" value="1"/>
</dbReference>
<keyword evidence="1" id="KW-0597">Phosphoprotein</keyword>
<proteinExistence type="predicted"/>
<dbReference type="STRING" id="1839936.SBU_000038"/>
<dbReference type="Proteomes" id="UP000185779">
    <property type="component" value="Unassembled WGS sequence"/>
</dbReference>
<dbReference type="EMBL" id="LYOR01000001">
    <property type="protein sequence ID" value="OFV66745.1"/>
    <property type="molecule type" value="Genomic_DNA"/>
</dbReference>
<evidence type="ECO:0000313" key="4">
    <source>
        <dbReference type="EMBL" id="OFV66745.1"/>
    </source>
</evidence>
<evidence type="ECO:0000259" key="2">
    <source>
        <dbReference type="PROSITE" id="PS50801"/>
    </source>
</evidence>
<sequence length="280" mass="31824">MAGEKRVAEELVTLFEESEKELMDLWVRKVNQLRVMKGLSPEERDREFKNIYRASLKAFRDGDYSEVERYANKIAKRGALEGISVDEILLSFLKLRDVRMRKIFIRYQGDLPRLLDALDYFEKVSNRMFSIVVSAIIREREEIIQEQQCAMLELSTPVLQLWDEALVLPLIGVIDSERAARIVEELLGKIVETGASVVVMDMTGVPVIDTAVANHILKTVQAAKLLGAETIITGISPANAQTIVTLGIDLSMIHTRRTLREGIKLMYEMLGLEFKKRGEQ</sequence>
<dbReference type="CDD" id="cd07041">
    <property type="entry name" value="STAS_RsbR_RsbS_like"/>
    <property type="match status" value="1"/>
</dbReference>
<name>A0A1F2P6H9_9EURY</name>
<reference evidence="3" key="2">
    <citation type="journal article" date="2020" name="mSystems">
        <title>Genome- and Community-Level Interaction Insights into Carbon Utilization and Element Cycling Functions of Hydrothermarchaeota in Hydrothermal Sediment.</title>
        <authorList>
            <person name="Zhou Z."/>
            <person name="Liu Y."/>
            <person name="Xu W."/>
            <person name="Pan J."/>
            <person name="Luo Z.H."/>
            <person name="Li M."/>
        </authorList>
    </citation>
    <scope>NUCLEOTIDE SEQUENCE [LARGE SCALE GENOMIC DNA]</scope>
    <source>
        <strain evidence="3">HyVt-386</strain>
    </source>
</reference>
<evidence type="ECO:0000313" key="3">
    <source>
        <dbReference type="EMBL" id="HEC57438.1"/>
    </source>
</evidence>
<protein>
    <submittedName>
        <fullName evidence="4">Anti-anti-sigma regulatory factor (Antagonist of anti-sigma factor)</fullName>
    </submittedName>
    <submittedName>
        <fullName evidence="3">STAS domain-containing protein</fullName>
    </submittedName>
</protein>